<organism evidence="1 2">
    <name type="scientific">Microbacterium proteolyticum</name>
    <dbReference type="NCBI Taxonomy" id="1572644"/>
    <lineage>
        <taxon>Bacteria</taxon>
        <taxon>Bacillati</taxon>
        <taxon>Actinomycetota</taxon>
        <taxon>Actinomycetes</taxon>
        <taxon>Micrococcales</taxon>
        <taxon>Microbacteriaceae</taxon>
        <taxon>Microbacterium</taxon>
    </lineage>
</organism>
<dbReference type="Proteomes" id="UP000543579">
    <property type="component" value="Unassembled WGS sequence"/>
</dbReference>
<comment type="caution">
    <text evidence="1">The sequence shown here is derived from an EMBL/GenBank/DDBJ whole genome shotgun (WGS) entry which is preliminary data.</text>
</comment>
<dbReference type="EMBL" id="JACHXY010000001">
    <property type="protein sequence ID" value="MBB3156837.1"/>
    <property type="molecule type" value="Genomic_DNA"/>
</dbReference>
<reference evidence="1 2" key="1">
    <citation type="submission" date="2020-08" db="EMBL/GenBank/DDBJ databases">
        <title>Genomic Encyclopedia of Type Strains, Phase III (KMG-III): the genomes of soil and plant-associated and newly described type strains.</title>
        <authorList>
            <person name="Whitman W."/>
        </authorList>
    </citation>
    <scope>NUCLEOTIDE SEQUENCE [LARGE SCALE GENOMIC DNA]</scope>
    <source>
        <strain evidence="1 2">CECT 8356</strain>
    </source>
</reference>
<evidence type="ECO:0000313" key="2">
    <source>
        <dbReference type="Proteomes" id="UP000543579"/>
    </source>
</evidence>
<gene>
    <name evidence="1" type="ORF">FHS07_000521</name>
</gene>
<name>A0A7W5GF53_9MICO</name>
<evidence type="ECO:0000313" key="1">
    <source>
        <dbReference type="EMBL" id="MBB3156837.1"/>
    </source>
</evidence>
<accession>A0A7W5GF53</accession>
<sequence>MTRWHHARCDDVLGNVDGRDPAAQWDIEGRARLFTAIATAVAAAVGPTALTRSP</sequence>
<protein>
    <submittedName>
        <fullName evidence="1">Putative mannosyl-3-phosphoglycerate phosphatase (HAD superfamily)</fullName>
    </submittedName>
</protein>
<dbReference type="RefSeq" id="WP_183418344.1">
    <property type="nucleotide sequence ID" value="NZ_JACHXY010000001.1"/>
</dbReference>
<proteinExistence type="predicted"/>
<dbReference type="AlphaFoldDB" id="A0A7W5GF53"/>